<evidence type="ECO:0000313" key="5">
    <source>
        <dbReference type="Proteomes" id="UP000175691"/>
    </source>
</evidence>
<evidence type="ECO:0000256" key="1">
    <source>
        <dbReference type="ARBA" id="ARBA00022801"/>
    </source>
</evidence>
<dbReference type="PANTHER" id="PTHR37842:SF2">
    <property type="entry name" value="GYLCOSYL HYDROLASE 115 C-TERMINAL DOMAIN-CONTAINING PROTEIN"/>
    <property type="match status" value="1"/>
</dbReference>
<dbReference type="Gene3D" id="3.20.20.520">
    <property type="entry name" value="Glycosyl hydrolase family 115"/>
    <property type="match status" value="1"/>
</dbReference>
<dbReference type="InterPro" id="IPR041437">
    <property type="entry name" value="GH115_C"/>
</dbReference>
<feature type="chain" id="PRO_5009209532" description="Gylcosyl hydrolase 115 C-terminal domain-containing protein" evidence="2">
    <location>
        <begin position="19"/>
        <end position="938"/>
    </location>
</feature>
<evidence type="ECO:0000259" key="3">
    <source>
        <dbReference type="Pfam" id="PF17829"/>
    </source>
</evidence>
<dbReference type="InterPro" id="IPR029018">
    <property type="entry name" value="Hex-like_dom2"/>
</dbReference>
<dbReference type="STRING" id="1656094.BFC18_16275"/>
<reference evidence="4 5" key="1">
    <citation type="submission" date="2016-08" db="EMBL/GenBank/DDBJ databases">
        <authorList>
            <person name="Seilhamer J.J."/>
        </authorList>
    </citation>
    <scope>NUCLEOTIDE SEQUENCE [LARGE SCALE GENOMIC DNA]</scope>
    <source>
        <strain evidence="4 5">KCTC 42603</strain>
    </source>
</reference>
<comment type="caution">
    <text evidence="4">The sequence shown here is derived from an EMBL/GenBank/DDBJ whole genome shotgun (WGS) entry which is preliminary data.</text>
</comment>
<evidence type="ECO:0000256" key="2">
    <source>
        <dbReference type="SAM" id="SignalP"/>
    </source>
</evidence>
<dbReference type="Gene3D" id="2.60.120.1620">
    <property type="match status" value="1"/>
</dbReference>
<gene>
    <name evidence="4" type="ORF">BFC18_16275</name>
</gene>
<proteinExistence type="predicted"/>
<dbReference type="InterPro" id="IPR042301">
    <property type="entry name" value="GH115_sf"/>
</dbReference>
<feature type="domain" description="Gylcosyl hydrolase 115 C-terminal" evidence="3">
    <location>
        <begin position="771"/>
        <end position="930"/>
    </location>
</feature>
<dbReference type="AlphaFoldDB" id="A0A1E7Z851"/>
<dbReference type="SUPFAM" id="SSF55545">
    <property type="entry name" value="beta-N-acetylhexosaminidase-like domain"/>
    <property type="match status" value="1"/>
</dbReference>
<sequence>MKFAIAALLLCIAAQAHAYLNVDKAEDAFPLVDNEGKAAILLIDDDSPPGLQWIADTVSRDIEKVSGVRPRISNHLTTEKSPIIIAGIVGESRHVGALASRLKLDLTTTASSWDGYHIESLNDGGRPVWLIAGNNLRGVEYGLLDLSEKIGVSPWYWWADIPVLPQASLYLNGDTRIEDAPKVQYRGIFLNDEAPALTKWAKKKFGGFNAKFYKHIFDLLLRLKGNFLWPAMWDSAFADDDKQNAELAAMLGIVMSTSHHEPMMRADVEWNRYGKGPWDYAKNPQNIYMFWEEGAKRYRDKPAVFTLGMRGQADTPMSENQNIALLEQIVADQRNILTSNFPNTRIEDIPQVWTLYKEVQSYYENGMRVPDDVTLLWSDDNFGNIRRLPTDEEAKRVGGAGVYYHFDYVGGPRSYRWINTVPLGKIYEQMSLAYRKKARKIWIANVGDLKPMELPIDFFLKMAWDPESFDGRSADKFLAQWSSRMFPGSDSESITDIIKTTLLVNGQRKPEALDSETYSIINYDEALRYSSLLATRVKQADDVKAVLNPNLHDAFFQLVEHPLRATQAVFELNHQLALNNLFGAQRRAEINGTAQSIREWFARDGELTNIYHEMNNGRWDGMMLQPHIGYVHWRNPPANLPPAVSTKALVEVADMGVAVEGSLDWWPAIEFRHEKLELPPFTRFGKKSRSVFIYNRQASAFPFSVTSKDSWIVVSQEKGVVNESIELKVTIDWSAVPERKAVSGSFTVVGTGWGGAVINVFAENEGRDGFGFMEGDGVLSIEAANSHVAIEEGWETLVQHGRTGKAIRYLPQHRNNGSKVTYPVHFAHKGDFPVYIEVSPTQKFNPESNLLFGLSLDDFEPVWLSALGEDYLRSWENDVLNNVRVIKTTIHVPESGQHLLTLWGKDEGVVVQKIIVDTGGLKPSFLGPPQSQFKQKEK</sequence>
<dbReference type="OrthoDB" id="8727830at2"/>
<dbReference type="RefSeq" id="WP_070126431.1">
    <property type="nucleotide sequence ID" value="NZ_MDHN01000037.1"/>
</dbReference>
<dbReference type="PANTHER" id="PTHR37842">
    <property type="match status" value="1"/>
</dbReference>
<accession>A0A1E7Z851</accession>
<keyword evidence="1" id="KW-0378">Hydrolase</keyword>
<feature type="signal peptide" evidence="2">
    <location>
        <begin position="1"/>
        <end position="18"/>
    </location>
</feature>
<dbReference type="Proteomes" id="UP000175691">
    <property type="component" value="Unassembled WGS sequence"/>
</dbReference>
<keyword evidence="2" id="KW-0732">Signal</keyword>
<dbReference type="Pfam" id="PF17829">
    <property type="entry name" value="GH115_C"/>
    <property type="match status" value="1"/>
</dbReference>
<dbReference type="InterPro" id="IPR031924">
    <property type="entry name" value="GH115"/>
</dbReference>
<organism evidence="4 5">
    <name type="scientific">Alteromonas confluentis</name>
    <dbReference type="NCBI Taxonomy" id="1656094"/>
    <lineage>
        <taxon>Bacteria</taxon>
        <taxon>Pseudomonadati</taxon>
        <taxon>Pseudomonadota</taxon>
        <taxon>Gammaproteobacteria</taxon>
        <taxon>Alteromonadales</taxon>
        <taxon>Alteromonadaceae</taxon>
        <taxon>Alteromonas/Salinimonas group</taxon>
        <taxon>Alteromonas</taxon>
    </lineage>
</organism>
<dbReference type="GO" id="GO:0016787">
    <property type="term" value="F:hydrolase activity"/>
    <property type="evidence" value="ECO:0007669"/>
    <property type="project" value="UniProtKB-KW"/>
</dbReference>
<dbReference type="Pfam" id="PF15979">
    <property type="entry name" value="Glyco_hydro_115"/>
    <property type="match status" value="1"/>
</dbReference>
<name>A0A1E7Z851_9ALTE</name>
<dbReference type="GO" id="GO:0005975">
    <property type="term" value="P:carbohydrate metabolic process"/>
    <property type="evidence" value="ECO:0007669"/>
    <property type="project" value="UniProtKB-ARBA"/>
</dbReference>
<dbReference type="EMBL" id="MDHN01000037">
    <property type="protein sequence ID" value="OFC69631.1"/>
    <property type="molecule type" value="Genomic_DNA"/>
</dbReference>
<protein>
    <recommendedName>
        <fullName evidence="3">Gylcosyl hydrolase 115 C-terminal domain-containing protein</fullName>
    </recommendedName>
</protein>
<dbReference type="Gene3D" id="3.30.379.10">
    <property type="entry name" value="Chitobiase/beta-hexosaminidase domain 2-like"/>
    <property type="match status" value="1"/>
</dbReference>
<evidence type="ECO:0000313" key="4">
    <source>
        <dbReference type="EMBL" id="OFC69631.1"/>
    </source>
</evidence>
<dbReference type="Gene3D" id="1.20.58.2150">
    <property type="match status" value="1"/>
</dbReference>
<keyword evidence="5" id="KW-1185">Reference proteome</keyword>